<dbReference type="SMART" id="SM00487">
    <property type="entry name" value="DEXDc"/>
    <property type="match status" value="1"/>
</dbReference>
<dbReference type="InterPro" id="IPR000330">
    <property type="entry name" value="SNF2_N"/>
</dbReference>
<dbReference type="Gene3D" id="3.40.50.300">
    <property type="entry name" value="P-loop containing nucleotide triphosphate hydrolases"/>
    <property type="match status" value="1"/>
</dbReference>
<dbReference type="PANTHER" id="PTHR45629">
    <property type="entry name" value="SNF2/RAD54 FAMILY MEMBER"/>
    <property type="match status" value="1"/>
</dbReference>
<protein>
    <recommendedName>
        <fullName evidence="1">Helicase ATP-binding domain-containing protein</fullName>
    </recommendedName>
</protein>
<dbReference type="SUPFAM" id="SSF52540">
    <property type="entry name" value="P-loop containing nucleoside triphosphate hydrolases"/>
    <property type="match status" value="2"/>
</dbReference>
<organism evidence="2 3">
    <name type="scientific">Selenomonas noxia F0398</name>
    <dbReference type="NCBI Taxonomy" id="702437"/>
    <lineage>
        <taxon>Bacteria</taxon>
        <taxon>Bacillati</taxon>
        <taxon>Bacillota</taxon>
        <taxon>Negativicutes</taxon>
        <taxon>Selenomonadales</taxon>
        <taxon>Selenomonadaceae</taxon>
        <taxon>Selenomonas</taxon>
    </lineage>
</organism>
<gene>
    <name evidence="2" type="ORF">HMPREF9432_00954</name>
</gene>
<evidence type="ECO:0000259" key="1">
    <source>
        <dbReference type="PROSITE" id="PS51192"/>
    </source>
</evidence>
<evidence type="ECO:0000313" key="2">
    <source>
        <dbReference type="EMBL" id="EHG24924.1"/>
    </source>
</evidence>
<dbReference type="Proteomes" id="UP000003175">
    <property type="component" value="Unassembled WGS sequence"/>
</dbReference>
<dbReference type="Gene3D" id="3.40.50.10810">
    <property type="entry name" value="Tandem AAA-ATPase domain"/>
    <property type="match status" value="1"/>
</dbReference>
<dbReference type="PANTHER" id="PTHR45629:SF7">
    <property type="entry name" value="DNA EXCISION REPAIR PROTEIN ERCC-6-RELATED"/>
    <property type="match status" value="1"/>
</dbReference>
<dbReference type="PROSITE" id="PS51192">
    <property type="entry name" value="HELICASE_ATP_BIND_1"/>
    <property type="match status" value="1"/>
</dbReference>
<dbReference type="EMBL" id="ADGH01000008">
    <property type="protein sequence ID" value="EHG24924.1"/>
    <property type="molecule type" value="Genomic_DNA"/>
</dbReference>
<dbReference type="InterPro" id="IPR050496">
    <property type="entry name" value="SNF2_RAD54_helicase_repair"/>
</dbReference>
<accession>A0ABP2MQD2</accession>
<dbReference type="Pfam" id="PF00176">
    <property type="entry name" value="SNF2-rel_dom"/>
    <property type="match status" value="1"/>
</dbReference>
<name>A0ABP2MQD2_9FIRM</name>
<comment type="caution">
    <text evidence="2">The sequence shown here is derived from an EMBL/GenBank/DDBJ whole genome shotgun (WGS) entry which is preliminary data.</text>
</comment>
<dbReference type="RefSeq" id="WP_006696284.1">
    <property type="nucleotide sequence ID" value="NZ_JH376858.1"/>
</dbReference>
<reference evidence="2 3" key="1">
    <citation type="submission" date="2011-08" db="EMBL/GenBank/DDBJ databases">
        <title>The Genome Sequence of Selenomonas noxia F0398.</title>
        <authorList>
            <consortium name="The Broad Institute Genome Sequencing Platform"/>
            <person name="Earl A."/>
            <person name="Ward D."/>
            <person name="Feldgarden M."/>
            <person name="Gevers D."/>
            <person name="Izard J."/>
            <person name="Ganesan A."/>
            <person name="Blanton J.M."/>
            <person name="Baranova O.V."/>
            <person name="Tanner A.C."/>
            <person name="Dewhirst F.E."/>
            <person name="Young S.K."/>
            <person name="Zeng Q."/>
            <person name="Gargeya S."/>
            <person name="Fitzgerald M."/>
            <person name="Haas B."/>
            <person name="Abouelleil A."/>
            <person name="Alvarado L."/>
            <person name="Arachchi H.M."/>
            <person name="Berlin A."/>
            <person name="Brown A."/>
            <person name="Chapman S.B."/>
            <person name="Chen Z."/>
            <person name="Dunbar C."/>
            <person name="Freedman E."/>
            <person name="Gearin G."/>
            <person name="Gellesch M."/>
            <person name="Goldberg J."/>
            <person name="Griggs A."/>
            <person name="Gujja S."/>
            <person name="Heiman D."/>
            <person name="Howarth C."/>
            <person name="Larson L."/>
            <person name="Lui A."/>
            <person name="MacDonald P.J.P."/>
            <person name="Montmayeur A."/>
            <person name="Murphy C."/>
            <person name="Neiman D."/>
            <person name="Pearson M."/>
            <person name="Priest M."/>
            <person name="Roberts A."/>
            <person name="Saif S."/>
            <person name="Shea T."/>
            <person name="Shenoy N."/>
            <person name="Sisk P."/>
            <person name="Stolte C."/>
            <person name="Sykes S."/>
            <person name="Wortman J."/>
            <person name="Nusbaum C."/>
            <person name="Birren B."/>
        </authorList>
    </citation>
    <scope>NUCLEOTIDE SEQUENCE [LARGE SCALE GENOMIC DNA]</scope>
    <source>
        <strain evidence="2 3">F0398</strain>
    </source>
</reference>
<proteinExistence type="predicted"/>
<evidence type="ECO:0000313" key="3">
    <source>
        <dbReference type="Proteomes" id="UP000003175"/>
    </source>
</evidence>
<sequence length="447" mass="50850">MKFIPHDYQQYAIDFIESHPTAAVLLDMGLGKTVITLTALNDLLFDYFEISRVLIIAPLRVARNTWPQEIGKWEHLKHLHYSVAVGTEKERREALRKQASLYIINRENVPWLVEKTDFTYDAIVIDELSSFKNWSSKRFKALMQVRPSAKRVIGLTGTPSGNGLMDLFAEFKVLDMGQRLGRFITKYRQDYFKPDKRNGQVVFSYVPLPGAEERIYEKISDITISMKAADHLRMPELIESEYSVRMNEEEKKMYAEMCEQLVLQMKGDEVTAANAGVLSGKLAQMANGAVYTDDGTTLHIHDRKLDALEDIVESMNGKPLLVAYWFRHDAERIEKRVTCVRLDTDDAIARWNRGEISVALIHPASAGHGLNLQSGGSTLVWFGITWSLELYQQTVARLYRQGQSAKTVVVQHIIAEGTIDERILRALKRKDKTQTALIEAVKAEVTS</sequence>
<dbReference type="InterPro" id="IPR038718">
    <property type="entry name" value="SNF2-like_sf"/>
</dbReference>
<dbReference type="CDD" id="cd18013">
    <property type="entry name" value="DEXQc_bact_SNF2"/>
    <property type="match status" value="1"/>
</dbReference>
<feature type="domain" description="Helicase ATP-binding" evidence="1">
    <location>
        <begin position="13"/>
        <end position="177"/>
    </location>
</feature>
<dbReference type="InterPro" id="IPR014001">
    <property type="entry name" value="Helicase_ATP-bd"/>
</dbReference>
<keyword evidence="3" id="KW-1185">Reference proteome</keyword>
<dbReference type="InterPro" id="IPR027417">
    <property type="entry name" value="P-loop_NTPase"/>
</dbReference>